<dbReference type="PANTHER" id="PTHR24096:SF251">
    <property type="entry name" value="4-COUMARATE--COA LIGASE-LIKE 9"/>
    <property type="match status" value="1"/>
</dbReference>
<dbReference type="GO" id="GO:0016405">
    <property type="term" value="F:CoA-ligase activity"/>
    <property type="evidence" value="ECO:0007669"/>
    <property type="project" value="TreeGrafter"/>
</dbReference>
<proteinExistence type="evidence at transcript level"/>
<comment type="similarity">
    <text evidence="1">Belongs to the ATP-dependent AMP-binding enzyme family.</text>
</comment>
<dbReference type="Gene3D" id="3.40.50.12780">
    <property type="entry name" value="N-terminal domain of ligase-like"/>
    <property type="match status" value="1"/>
</dbReference>
<reference evidence="4" key="1">
    <citation type="submission" date="2010-04" db="EMBL/GenBank/DDBJ databases">
        <authorList>
            <person name="Reid K.E."/>
            <person name="Liao N."/>
            <person name="Chan S."/>
            <person name="Docking R."/>
            <person name="Taylor G."/>
            <person name="Moore R."/>
            <person name="Mayo M."/>
            <person name="Munro S."/>
            <person name="King J."/>
            <person name="Yanchuk A."/>
            <person name="Holt R."/>
            <person name="Jones S."/>
            <person name="Marra M."/>
            <person name="Ritland C.E."/>
            <person name="Ritland K."/>
            <person name="Bohlmann J."/>
        </authorList>
    </citation>
    <scope>NUCLEOTIDE SEQUENCE</scope>
    <source>
        <tissue evidence="4">Buds collected with no treatment. Collection October 2007</tissue>
    </source>
</reference>
<name>D5A7S8_PICSI</name>
<keyword evidence="2" id="KW-0436">Ligase</keyword>
<dbReference type="Pfam" id="PF13193">
    <property type="entry name" value="AMP-binding_C"/>
    <property type="match status" value="1"/>
</dbReference>
<dbReference type="InterPro" id="IPR045851">
    <property type="entry name" value="AMP-bd_C_sf"/>
</dbReference>
<feature type="domain" description="AMP-binding enzyme C-terminal" evidence="3">
    <location>
        <begin position="72"/>
        <end position="147"/>
    </location>
</feature>
<accession>D5A7S8</accession>
<dbReference type="SUPFAM" id="SSF56801">
    <property type="entry name" value="Acetyl-CoA synthetase-like"/>
    <property type="match status" value="1"/>
</dbReference>
<evidence type="ECO:0000259" key="3">
    <source>
        <dbReference type="Pfam" id="PF13193"/>
    </source>
</evidence>
<evidence type="ECO:0000256" key="1">
    <source>
        <dbReference type="ARBA" id="ARBA00006432"/>
    </source>
</evidence>
<dbReference type="EMBL" id="BT122205">
    <property type="protein sequence ID" value="ADE75597.1"/>
    <property type="molecule type" value="mRNA"/>
</dbReference>
<organism evidence="4">
    <name type="scientific">Picea sitchensis</name>
    <name type="common">Sitka spruce</name>
    <name type="synonym">Pinus sitchensis</name>
    <dbReference type="NCBI Taxonomy" id="3332"/>
    <lineage>
        <taxon>Eukaryota</taxon>
        <taxon>Viridiplantae</taxon>
        <taxon>Streptophyta</taxon>
        <taxon>Embryophyta</taxon>
        <taxon>Tracheophyta</taxon>
        <taxon>Spermatophyta</taxon>
        <taxon>Pinopsida</taxon>
        <taxon>Pinidae</taxon>
        <taxon>Conifers I</taxon>
        <taxon>Pinales</taxon>
        <taxon>Pinaceae</taxon>
        <taxon>Picea</taxon>
    </lineage>
</organism>
<dbReference type="PANTHER" id="PTHR24096">
    <property type="entry name" value="LONG-CHAIN-FATTY-ACID--COA LIGASE"/>
    <property type="match status" value="1"/>
</dbReference>
<sequence length="163" mass="18251">MPPNHKGELWLRGPTIMKGYLGNDEATASALDTEGWLKTGDLCYIEEEGFLFVVDRIKELIKYKAFQVAPAELEELLLSNQEISDAAVIPYPDDEAGQIPMAFVVRKSDSNLSEEDVINFVSKQVSPYKKIRRVAFVNSIPKSPSGKILRKDLIHQALSTSRL</sequence>
<dbReference type="AlphaFoldDB" id="D5A7S8"/>
<protein>
    <recommendedName>
        <fullName evidence="3">AMP-binding enzyme C-terminal domain-containing protein</fullName>
    </recommendedName>
</protein>
<evidence type="ECO:0000313" key="4">
    <source>
        <dbReference type="EMBL" id="ADE75597.1"/>
    </source>
</evidence>
<dbReference type="Gene3D" id="3.30.300.30">
    <property type="match status" value="1"/>
</dbReference>
<dbReference type="InterPro" id="IPR042099">
    <property type="entry name" value="ANL_N_sf"/>
</dbReference>
<dbReference type="FunFam" id="3.30.300.30:FF:000007">
    <property type="entry name" value="4-coumarate--CoA ligase 2"/>
    <property type="match status" value="1"/>
</dbReference>
<dbReference type="InterPro" id="IPR025110">
    <property type="entry name" value="AMP-bd_C"/>
</dbReference>
<evidence type="ECO:0000256" key="2">
    <source>
        <dbReference type="ARBA" id="ARBA00022598"/>
    </source>
</evidence>